<accession>A0A975W8C3</accession>
<evidence type="ECO:0000259" key="1">
    <source>
        <dbReference type="Pfam" id="PF10090"/>
    </source>
</evidence>
<dbReference type="InterPro" id="IPR036890">
    <property type="entry name" value="HATPase_C_sf"/>
</dbReference>
<comment type="caution">
    <text evidence="2">The sequence shown here is derived from an EMBL/GenBank/DDBJ whole genome shotgun (WGS) entry which is preliminary data.</text>
</comment>
<dbReference type="Pfam" id="PF10090">
    <property type="entry name" value="HPTransfase"/>
    <property type="match status" value="1"/>
</dbReference>
<evidence type="ECO:0000313" key="3">
    <source>
        <dbReference type="Proteomes" id="UP000182932"/>
    </source>
</evidence>
<dbReference type="Gene3D" id="3.30.565.10">
    <property type="entry name" value="Histidine kinase-like ATPase, C-terminal domain"/>
    <property type="match status" value="1"/>
</dbReference>
<dbReference type="GeneID" id="80817426"/>
<sequence length="207" mass="22081">MTSYTAKLASLIASRICHDLISPVGAIANGLELMSLGGASNGGPELALVTESCDYASARIRFFRIAFGAATDKAMVSRNEVVAVLQTLGAAGRVSYDWAPGGDLPRREVQLALLALQCVEAALPRGGEICIEYQPGHWSVTGLSDRIAPDPAQWQQMERIAVAPVPESEEPVVAPNHVQFVLLPLLARELGRRPAVEEAKGRLTLTV</sequence>
<feature type="domain" description="Histidine phosphotransferase ChpT C-terminal" evidence="1">
    <location>
        <begin position="79"/>
        <end position="198"/>
    </location>
</feature>
<dbReference type="Proteomes" id="UP000182932">
    <property type="component" value="Unassembled WGS sequence"/>
</dbReference>
<organism evidence="2 3">
    <name type="scientific">Marinovum algicola</name>
    <dbReference type="NCBI Taxonomy" id="42444"/>
    <lineage>
        <taxon>Bacteria</taxon>
        <taxon>Pseudomonadati</taxon>
        <taxon>Pseudomonadota</taxon>
        <taxon>Alphaproteobacteria</taxon>
        <taxon>Rhodobacterales</taxon>
        <taxon>Roseobacteraceae</taxon>
        <taxon>Marinovum</taxon>
    </lineage>
</organism>
<dbReference type="EMBL" id="FNYY01000003">
    <property type="protein sequence ID" value="SEJ04960.1"/>
    <property type="molecule type" value="Genomic_DNA"/>
</dbReference>
<gene>
    <name evidence="2" type="ORF">SAMN04487940_10365</name>
</gene>
<protein>
    <submittedName>
        <fullName evidence="2">Histidine phosphotransferase ChpT</fullName>
    </submittedName>
</protein>
<keyword evidence="3" id="KW-1185">Reference proteome</keyword>
<proteinExistence type="predicted"/>
<dbReference type="AlphaFoldDB" id="A0A975W8C3"/>
<name>A0A975W8C3_9RHOB</name>
<reference evidence="2 3" key="1">
    <citation type="submission" date="2016-10" db="EMBL/GenBank/DDBJ databases">
        <authorList>
            <person name="Varghese N."/>
            <person name="Submissions S."/>
        </authorList>
    </citation>
    <scope>NUCLEOTIDE SEQUENCE [LARGE SCALE GENOMIC DNA]</scope>
    <source>
        <strain evidence="2 3">FF3</strain>
    </source>
</reference>
<dbReference type="RefSeq" id="WP_074835533.1">
    <property type="nucleotide sequence ID" value="NZ_CATMKJ010000020.1"/>
</dbReference>
<evidence type="ECO:0000313" key="2">
    <source>
        <dbReference type="EMBL" id="SEJ04960.1"/>
    </source>
</evidence>
<dbReference type="InterPro" id="IPR018762">
    <property type="entry name" value="ChpT_C"/>
</dbReference>
<dbReference type="Gene3D" id="1.10.287.130">
    <property type="match status" value="1"/>
</dbReference>